<keyword evidence="2 6" id="KW-0808">Transferase</keyword>
<dbReference type="Pfam" id="PF00043">
    <property type="entry name" value="GST_C"/>
    <property type="match status" value="1"/>
</dbReference>
<dbReference type="SUPFAM" id="SSF47616">
    <property type="entry name" value="GST C-terminal domain-like"/>
    <property type="match status" value="1"/>
</dbReference>
<dbReference type="InterPro" id="IPR010987">
    <property type="entry name" value="Glutathione-S-Trfase_C-like"/>
</dbReference>
<comment type="similarity">
    <text evidence="1 3">Belongs to the GST superfamily.</text>
</comment>
<dbReference type="Proteomes" id="UP000481037">
    <property type="component" value="Unassembled WGS sequence"/>
</dbReference>
<dbReference type="SFLD" id="SFLDS00019">
    <property type="entry name" value="Glutathione_Transferase_(cytos"/>
    <property type="match status" value="1"/>
</dbReference>
<feature type="domain" description="GST N-terminal" evidence="4">
    <location>
        <begin position="1"/>
        <end position="80"/>
    </location>
</feature>
<dbReference type="EMBL" id="WKJM01000001">
    <property type="protein sequence ID" value="MRX06643.1"/>
    <property type="molecule type" value="Genomic_DNA"/>
</dbReference>
<dbReference type="CDD" id="cd00299">
    <property type="entry name" value="GST_C_family"/>
    <property type="match status" value="1"/>
</dbReference>
<dbReference type="Pfam" id="PF02798">
    <property type="entry name" value="GST_N"/>
    <property type="match status" value="1"/>
</dbReference>
<dbReference type="FunFam" id="3.40.30.10:FF:000039">
    <property type="entry name" value="Glutathione S-transferase domain"/>
    <property type="match status" value="1"/>
</dbReference>
<dbReference type="SUPFAM" id="SSF52833">
    <property type="entry name" value="Thioredoxin-like"/>
    <property type="match status" value="1"/>
</dbReference>
<evidence type="ECO:0000313" key="7">
    <source>
        <dbReference type="Proteomes" id="UP000481037"/>
    </source>
</evidence>
<sequence length="219" mass="24531">MKLYGDPGSGSTRRVLAALYHIGAEFDFELIDLFNGDNRTPQFLALNPNGMIPVLVDGDVVLWEASAINLHLAEKFGADLLPSGADRMLTLQWMFWAGEHWRQGPPALFTERIVKVAMGLPEDPRALADADASIRKFATTLEAHLKDRRYVVGDRFSLADIDLAATFTHLSRTFPPYAEFPNVMAWHQRLLDEVPAWARTRDEVEQRMVPLMAKLGGGK</sequence>
<evidence type="ECO:0000259" key="5">
    <source>
        <dbReference type="PROSITE" id="PS50405"/>
    </source>
</evidence>
<evidence type="ECO:0000256" key="2">
    <source>
        <dbReference type="ARBA" id="ARBA00022679"/>
    </source>
</evidence>
<evidence type="ECO:0000259" key="4">
    <source>
        <dbReference type="PROSITE" id="PS50404"/>
    </source>
</evidence>
<dbReference type="PROSITE" id="PS50404">
    <property type="entry name" value="GST_NTER"/>
    <property type="match status" value="1"/>
</dbReference>
<evidence type="ECO:0000313" key="6">
    <source>
        <dbReference type="EMBL" id="MRX06643.1"/>
    </source>
</evidence>
<reference evidence="6 7" key="1">
    <citation type="submission" date="2019-11" db="EMBL/GenBank/DDBJ databases">
        <title>Novel species isolated from a subtropical stream in China.</title>
        <authorList>
            <person name="Lu H."/>
        </authorList>
    </citation>
    <scope>NUCLEOTIDE SEQUENCE [LARGE SCALE GENOMIC DNA]</scope>
    <source>
        <strain evidence="6 7">FT25W</strain>
    </source>
</reference>
<dbReference type="SFLD" id="SFLDG00358">
    <property type="entry name" value="Main_(cytGST)"/>
    <property type="match status" value="1"/>
</dbReference>
<proteinExistence type="inferred from homology"/>
<dbReference type="SFLD" id="SFLDG01150">
    <property type="entry name" value="Main.1:_Beta-like"/>
    <property type="match status" value="1"/>
</dbReference>
<accession>A0A6L5QA07</accession>
<dbReference type="InterPro" id="IPR036249">
    <property type="entry name" value="Thioredoxin-like_sf"/>
</dbReference>
<dbReference type="Gene3D" id="1.20.1050.10">
    <property type="match status" value="1"/>
</dbReference>
<keyword evidence="7" id="KW-1185">Reference proteome</keyword>
<dbReference type="InterPro" id="IPR004045">
    <property type="entry name" value="Glutathione_S-Trfase_N"/>
</dbReference>
<organism evidence="6 7">
    <name type="scientific">Duganella alba</name>
    <dbReference type="NCBI Taxonomy" id="2666081"/>
    <lineage>
        <taxon>Bacteria</taxon>
        <taxon>Pseudomonadati</taxon>
        <taxon>Pseudomonadota</taxon>
        <taxon>Betaproteobacteria</taxon>
        <taxon>Burkholderiales</taxon>
        <taxon>Oxalobacteraceae</taxon>
        <taxon>Telluria group</taxon>
        <taxon>Duganella</taxon>
    </lineage>
</organism>
<dbReference type="RefSeq" id="WP_154366879.1">
    <property type="nucleotide sequence ID" value="NZ_WKJM01000001.1"/>
</dbReference>
<dbReference type="AlphaFoldDB" id="A0A6L5QA07"/>
<feature type="domain" description="GST C-terminal" evidence="5">
    <location>
        <begin position="83"/>
        <end position="211"/>
    </location>
</feature>
<dbReference type="Gene3D" id="3.40.30.10">
    <property type="entry name" value="Glutaredoxin"/>
    <property type="match status" value="1"/>
</dbReference>
<evidence type="ECO:0000256" key="1">
    <source>
        <dbReference type="ARBA" id="ARBA00007409"/>
    </source>
</evidence>
<gene>
    <name evidence="6" type="ORF">GJ697_02195</name>
</gene>
<evidence type="ECO:0000256" key="3">
    <source>
        <dbReference type="RuleBase" id="RU003494"/>
    </source>
</evidence>
<dbReference type="PROSITE" id="PS50405">
    <property type="entry name" value="GST_CTER"/>
    <property type="match status" value="1"/>
</dbReference>
<dbReference type="InterPro" id="IPR004046">
    <property type="entry name" value="GST_C"/>
</dbReference>
<comment type="caution">
    <text evidence="6">The sequence shown here is derived from an EMBL/GenBank/DDBJ whole genome shotgun (WGS) entry which is preliminary data.</text>
</comment>
<dbReference type="PANTHER" id="PTHR44051">
    <property type="entry name" value="GLUTATHIONE S-TRANSFERASE-RELATED"/>
    <property type="match status" value="1"/>
</dbReference>
<protein>
    <submittedName>
        <fullName evidence="6">Glutathione S-transferase family protein</fullName>
    </submittedName>
</protein>
<dbReference type="PANTHER" id="PTHR44051:SF8">
    <property type="entry name" value="GLUTATHIONE S-TRANSFERASE GSTA"/>
    <property type="match status" value="1"/>
</dbReference>
<name>A0A6L5QA07_9BURK</name>
<dbReference type="InterPro" id="IPR036282">
    <property type="entry name" value="Glutathione-S-Trfase_C_sf"/>
</dbReference>
<dbReference type="InterPro" id="IPR040079">
    <property type="entry name" value="Glutathione_S-Trfase"/>
</dbReference>
<dbReference type="GO" id="GO:0016740">
    <property type="term" value="F:transferase activity"/>
    <property type="evidence" value="ECO:0007669"/>
    <property type="project" value="UniProtKB-KW"/>
</dbReference>